<evidence type="ECO:0000259" key="9">
    <source>
        <dbReference type="Pfam" id="PF09093"/>
    </source>
</evidence>
<evidence type="ECO:0000256" key="4">
    <source>
        <dbReference type="PIRSR" id="PIRSR034515-1"/>
    </source>
</evidence>
<dbReference type="AlphaFoldDB" id="A0A377IC11"/>
<dbReference type="InterPro" id="IPR008979">
    <property type="entry name" value="Galactose-bd-like_sf"/>
</dbReference>
<comment type="function">
    <text evidence="3">Broad-specificity glycosaminoglycan lyase.</text>
</comment>
<dbReference type="Proteomes" id="UP000254465">
    <property type="component" value="Unassembled WGS sequence"/>
</dbReference>
<feature type="domain" description="Lyase catalytic" evidence="9">
    <location>
        <begin position="259"/>
        <end position="607"/>
    </location>
</feature>
<reference evidence="10 11" key="1">
    <citation type="submission" date="2018-06" db="EMBL/GenBank/DDBJ databases">
        <authorList>
            <consortium name="Pathogen Informatics"/>
            <person name="Doyle S."/>
        </authorList>
    </citation>
    <scope>NUCLEOTIDE SEQUENCE [LARGE SCALE GENOMIC DNA]</scope>
    <source>
        <strain evidence="10 11">NCTC11296</strain>
    </source>
</reference>
<feature type="signal peptide" evidence="6">
    <location>
        <begin position="1"/>
        <end position="28"/>
    </location>
</feature>
<accession>A0A377IC11</accession>
<dbReference type="PANTHER" id="PTHR37322:SF3">
    <property type="entry name" value="CHONDROITIN SULFATE ABC EXOLYASE"/>
    <property type="match status" value="1"/>
</dbReference>
<evidence type="ECO:0000256" key="5">
    <source>
        <dbReference type="PIRSR" id="PIRSR034515-3"/>
    </source>
</evidence>
<gene>
    <name evidence="10" type="ORF">NCTC11296_02750</name>
</gene>
<dbReference type="GO" id="GO:0006027">
    <property type="term" value="P:glycosaminoglycan catabolic process"/>
    <property type="evidence" value="ECO:0007669"/>
    <property type="project" value="InterPro"/>
</dbReference>
<evidence type="ECO:0000259" key="7">
    <source>
        <dbReference type="Pfam" id="PF02278"/>
    </source>
</evidence>
<feature type="active site" description="Proton acceptor" evidence="4">
    <location>
        <position position="509"/>
    </location>
</feature>
<evidence type="ECO:0000256" key="6">
    <source>
        <dbReference type="SAM" id="SignalP"/>
    </source>
</evidence>
<protein>
    <recommendedName>
        <fullName evidence="3">Chondroitin sulfate ABC lyase</fullName>
    </recommendedName>
    <alternativeName>
        <fullName evidence="3">Chondroitin ABC eliminase</fullName>
    </alternativeName>
    <alternativeName>
        <fullName evidence="3">Chondroitin ABC lyase</fullName>
    </alternativeName>
    <alternativeName>
        <fullName evidence="3">Chondroitinase ABC</fullName>
    </alternativeName>
</protein>
<dbReference type="InterPro" id="IPR011071">
    <property type="entry name" value="Lyase_8-like_C"/>
</dbReference>
<dbReference type="InterPro" id="IPR008929">
    <property type="entry name" value="Chondroitin_lyas"/>
</dbReference>
<keyword evidence="6" id="KW-0732">Signal</keyword>
<dbReference type="PANTHER" id="PTHR37322">
    <property type="match status" value="1"/>
</dbReference>
<dbReference type="Gene3D" id="2.70.98.10">
    <property type="match status" value="1"/>
</dbReference>
<dbReference type="Pfam" id="PF09092">
    <property type="entry name" value="Lyase_N"/>
    <property type="match status" value="1"/>
</dbReference>
<feature type="active site" description="Proton acceptor" evidence="4">
    <location>
        <position position="397"/>
    </location>
</feature>
<dbReference type="Pfam" id="PF09093">
    <property type="entry name" value="Lyase_catalyt"/>
    <property type="match status" value="1"/>
</dbReference>
<dbReference type="Pfam" id="PF02278">
    <property type="entry name" value="Lyase_8"/>
    <property type="match status" value="1"/>
</dbReference>
<dbReference type="SUPFAM" id="SSF48230">
    <property type="entry name" value="Chondroitin AC/alginate lyase"/>
    <property type="match status" value="1"/>
</dbReference>
<dbReference type="EMBL" id="UGHK01000002">
    <property type="protein sequence ID" value="STO72806.1"/>
    <property type="molecule type" value="Genomic_DNA"/>
</dbReference>
<feature type="binding site" evidence="5">
    <location>
        <position position="220"/>
    </location>
    <ligand>
        <name>Ca(2+)</name>
        <dbReference type="ChEBI" id="CHEBI:29108"/>
    </ligand>
</feature>
<feature type="domain" description="Lyase N-terminal" evidence="8">
    <location>
        <begin position="45"/>
        <end position="240"/>
    </location>
</feature>
<dbReference type="GO" id="GO:0046872">
    <property type="term" value="F:metal ion binding"/>
    <property type="evidence" value="ECO:0007669"/>
    <property type="project" value="UniProtKB-KW"/>
</dbReference>
<dbReference type="GO" id="GO:0034000">
    <property type="term" value="F:chondroitin-sulfate-ABC endolyase activity"/>
    <property type="evidence" value="ECO:0007669"/>
    <property type="project" value="InterPro"/>
</dbReference>
<dbReference type="RefSeq" id="WP_017805183.1">
    <property type="nucleotide sequence ID" value="NZ_PQVK01000276.1"/>
</dbReference>
<feature type="active site" description="Proton donor" evidence="4">
    <location>
        <position position="516"/>
    </location>
</feature>
<dbReference type="InterPro" id="IPR015177">
    <property type="entry name" value="Lyase_catalyt"/>
</dbReference>
<dbReference type="InterPro" id="IPR003159">
    <property type="entry name" value="Lyase_8_central_dom"/>
</dbReference>
<dbReference type="InterPro" id="IPR011013">
    <property type="entry name" value="Gal_mutarotase_sf_dom"/>
</dbReference>
<dbReference type="InterPro" id="IPR024200">
    <property type="entry name" value="Chondroitinase_ABC_I"/>
</dbReference>
<keyword evidence="5" id="KW-0479">Metal-binding</keyword>
<dbReference type="SUPFAM" id="SSF49863">
    <property type="entry name" value="Hyaluronate lyase-like, C-terminal domain"/>
    <property type="match status" value="1"/>
</dbReference>
<dbReference type="SUPFAM" id="SSF74650">
    <property type="entry name" value="Galactose mutarotase-like"/>
    <property type="match status" value="1"/>
</dbReference>
<proteinExistence type="inferred from homology"/>
<evidence type="ECO:0000313" key="11">
    <source>
        <dbReference type="Proteomes" id="UP000254465"/>
    </source>
</evidence>
<dbReference type="InterPro" id="IPR039174">
    <property type="entry name" value="Chondroitin_ABC_lyase"/>
</dbReference>
<evidence type="ECO:0000259" key="8">
    <source>
        <dbReference type="Pfam" id="PF09092"/>
    </source>
</evidence>
<dbReference type="Gene3D" id="2.60.220.10">
    <property type="entry name" value="Polysaccharide lyase family 8-like, C-terminal"/>
    <property type="match status" value="1"/>
</dbReference>
<dbReference type="SUPFAM" id="SSF49785">
    <property type="entry name" value="Galactose-binding domain-like"/>
    <property type="match status" value="1"/>
</dbReference>
<dbReference type="GO" id="GO:0005975">
    <property type="term" value="P:carbohydrate metabolic process"/>
    <property type="evidence" value="ECO:0007669"/>
    <property type="project" value="InterPro"/>
</dbReference>
<keyword evidence="3" id="KW-0119">Carbohydrate metabolism</keyword>
<feature type="domain" description="Polysaccharide lyase family 8 central" evidence="7">
    <location>
        <begin position="635"/>
        <end position="892"/>
    </location>
</feature>
<dbReference type="InterPro" id="IPR014718">
    <property type="entry name" value="GH-type_carb-bd"/>
</dbReference>
<dbReference type="Gene3D" id="1.50.10.100">
    <property type="entry name" value="Chondroitin AC/alginate lyase"/>
    <property type="match status" value="1"/>
</dbReference>
<evidence type="ECO:0000313" key="10">
    <source>
        <dbReference type="EMBL" id="STO72806.1"/>
    </source>
</evidence>
<organism evidence="10 11">
    <name type="scientific">Avibacterium paragallinarum</name>
    <name type="common">Haemophilus gallinarum</name>
    <dbReference type="NCBI Taxonomy" id="728"/>
    <lineage>
        <taxon>Bacteria</taxon>
        <taxon>Pseudomonadati</taxon>
        <taxon>Pseudomonadota</taxon>
        <taxon>Gammaproteobacteria</taxon>
        <taxon>Pasteurellales</taxon>
        <taxon>Pasteurellaceae</taxon>
        <taxon>Avibacterium</taxon>
    </lineage>
</organism>
<dbReference type="PIRSF" id="PIRSF034515">
    <property type="entry name" value="Chondroitinase"/>
    <property type="match status" value="1"/>
</dbReference>
<keyword evidence="2 3" id="KW-0456">Lyase</keyword>
<evidence type="ECO:0000256" key="2">
    <source>
        <dbReference type="ARBA" id="ARBA00023239"/>
    </source>
</evidence>
<dbReference type="Gene3D" id="2.60.120.430">
    <property type="entry name" value="Galactose-binding lectin"/>
    <property type="match status" value="1"/>
</dbReference>
<comment type="similarity">
    <text evidence="1 3">Belongs to the polysaccharide lyase 8 family.</text>
</comment>
<dbReference type="GO" id="GO:0030246">
    <property type="term" value="F:carbohydrate binding"/>
    <property type="evidence" value="ECO:0007669"/>
    <property type="project" value="InterPro"/>
</dbReference>
<name>A0A377IC11_AVIPA</name>
<feature type="chain" id="PRO_5016581521" description="Chondroitin sulfate ABC lyase" evidence="6">
    <location>
        <begin position="29"/>
        <end position="1032"/>
    </location>
</feature>
<evidence type="ECO:0000256" key="3">
    <source>
        <dbReference type="PIRNR" id="PIRNR034515"/>
    </source>
</evidence>
<dbReference type="InterPro" id="IPR015176">
    <property type="entry name" value="Lyase_N"/>
</dbReference>
<evidence type="ECO:0000256" key="1">
    <source>
        <dbReference type="ARBA" id="ARBA00006699"/>
    </source>
</evidence>
<sequence length="1032" mass="114818">MLGKMKKSRLSVLALALSAALAAGSSIAKDTNDPHQIMQAKIEPFVTSAVLKDFTVGKGSQLSLSSLRSITGKTSLEWNWQSGSSIVFHRDYYVPTDAESFQALGRKATPLFSFFIYNETPIDDYLVVDLGQGVTAYNSGDAGLRVKLNFKGWRAIGVSLNNDMEYREMAGAGTAGGTQDGSGTGGDGPAFSLARGIGSNIDSVRFTAPSAVKKGRFFIDHIMLSVDDARYQWSDYHVKTRITEPEVKYKYSPLPNVSSAQLHQDLNTVEQRFKQFLLTENDPRFKENIDFKALQKIFTSFNIQKNADGVITGRHVLTGKQKNRYQVGHMRAEDKKYFDEYIDLADYSTLMYNISLAYNKSHNNKERQQLAKMYVLLSEHLIDQGFYKGSGLITTHHWGYSSRWWYLSAFLMKDVLADAGLQSTIYDALLWYAREFKDSFDMVLTPDSSDLDYYNTLARQHFALLFLENNIEERGRLISSFANYISGSLSQTVPGTKDGLRPDGTAWRHNGNYPGYSFPAFPNMAALAYLFSGTAFALKDAAYQNLKKALVSAWIYSNPYTGIALGGRHPFKTESLYTIVDAYRWLALANNGKVDTELASIYLTISGKTAKQSAVIFNQEILPAKLPQGFWAFNGGAFGIHRFNDKMVTLKTYNSNVWSSEIYFEENRYGRYQSNGSAQILSHKKPDEQGFIENGWDWNRLPGTTAIHLSLDKLNSPIVHTLMLRGETPYNGTSSLLQKYGMMASHLLSPSRLQHFDPSFTAKKTVLAADDHLIMVGTDIRSGNNNQNVETTLFQLSNVSSGNAIFNGKNVTSATPQSFKTGDWLIDGDGNGYLITNAPLGYVVKQKQHSIQGEPDVRYVGMERKKTEGVFSSAWLDHSKQGNNAGYEYLVVLDANPSKMQVLANALKKGEKPYHFQAQSNAHIVKDKLSGVNGYAFYSSGSIDDDLVSSVNMPAIVMAKQEGNQLTLSGVTTKLNIANEKRPKPLLVKVSLKDAWKVKQSNPNVKVTTSATNTEVVFSSFFGIPQEVILQK</sequence>
<dbReference type="GO" id="GO:0005576">
    <property type="term" value="C:extracellular region"/>
    <property type="evidence" value="ECO:0007669"/>
    <property type="project" value="InterPro"/>
</dbReference>
<keyword evidence="5" id="KW-0106">Calcium</keyword>